<dbReference type="GO" id="GO:0003677">
    <property type="term" value="F:DNA binding"/>
    <property type="evidence" value="ECO:0007669"/>
    <property type="project" value="UniProtKB-KW"/>
</dbReference>
<dbReference type="PANTHER" id="PTHR44688">
    <property type="entry name" value="DNA-BINDING TRANSCRIPTIONAL ACTIVATOR DEVR_DOSR"/>
    <property type="match status" value="1"/>
</dbReference>
<feature type="transmembrane region" description="Helical" evidence="4">
    <location>
        <begin position="68"/>
        <end position="89"/>
    </location>
</feature>
<proteinExistence type="predicted"/>
<dbReference type="Proteomes" id="UP000247727">
    <property type="component" value="Unassembled WGS sequence"/>
</dbReference>
<evidence type="ECO:0000256" key="2">
    <source>
        <dbReference type="ARBA" id="ARBA00023125"/>
    </source>
</evidence>
<dbReference type="RefSeq" id="WP_110805946.1">
    <property type="nucleotide sequence ID" value="NZ_QJTK01000008.1"/>
</dbReference>
<keyword evidence="3" id="KW-0804">Transcription</keyword>
<dbReference type="SMART" id="SM00421">
    <property type="entry name" value="HTH_LUXR"/>
    <property type="match status" value="1"/>
</dbReference>
<dbReference type="GO" id="GO:0006355">
    <property type="term" value="P:regulation of DNA-templated transcription"/>
    <property type="evidence" value="ECO:0007669"/>
    <property type="project" value="InterPro"/>
</dbReference>
<comment type="caution">
    <text evidence="6">The sequence shown here is derived from an EMBL/GenBank/DDBJ whole genome shotgun (WGS) entry which is preliminary data.</text>
</comment>
<dbReference type="Gene3D" id="1.10.10.10">
    <property type="entry name" value="Winged helix-like DNA-binding domain superfamily/Winged helix DNA-binding domain"/>
    <property type="match status" value="1"/>
</dbReference>
<accession>A0A318U524</accession>
<evidence type="ECO:0000256" key="1">
    <source>
        <dbReference type="ARBA" id="ARBA00023015"/>
    </source>
</evidence>
<dbReference type="CDD" id="cd06170">
    <property type="entry name" value="LuxR_C_like"/>
    <property type="match status" value="1"/>
</dbReference>
<keyword evidence="2" id="KW-0238">DNA-binding</keyword>
<evidence type="ECO:0000256" key="3">
    <source>
        <dbReference type="ARBA" id="ARBA00023163"/>
    </source>
</evidence>
<gene>
    <name evidence="6" type="ORF">C8J30_10828</name>
</gene>
<dbReference type="PROSITE" id="PS50043">
    <property type="entry name" value="HTH_LUXR_2"/>
    <property type="match status" value="1"/>
</dbReference>
<dbReference type="SUPFAM" id="SSF46894">
    <property type="entry name" value="C-terminal effector domain of the bipartite response regulators"/>
    <property type="match status" value="1"/>
</dbReference>
<evidence type="ECO:0000259" key="5">
    <source>
        <dbReference type="PROSITE" id="PS50043"/>
    </source>
</evidence>
<organism evidence="6 7">
    <name type="scientific">Rhodobacter viridis</name>
    <dbReference type="NCBI Taxonomy" id="1054202"/>
    <lineage>
        <taxon>Bacteria</taxon>
        <taxon>Pseudomonadati</taxon>
        <taxon>Pseudomonadota</taxon>
        <taxon>Alphaproteobacteria</taxon>
        <taxon>Rhodobacterales</taxon>
        <taxon>Rhodobacter group</taxon>
        <taxon>Rhodobacter</taxon>
    </lineage>
</organism>
<evidence type="ECO:0000313" key="6">
    <source>
        <dbReference type="EMBL" id="PYF09456.1"/>
    </source>
</evidence>
<dbReference type="EMBL" id="QJTK01000008">
    <property type="protein sequence ID" value="PYF09456.1"/>
    <property type="molecule type" value="Genomic_DNA"/>
</dbReference>
<dbReference type="OrthoDB" id="8277135at2"/>
<feature type="transmembrane region" description="Helical" evidence="4">
    <location>
        <begin position="30"/>
        <end position="56"/>
    </location>
</feature>
<keyword evidence="7" id="KW-1185">Reference proteome</keyword>
<evidence type="ECO:0000313" key="7">
    <source>
        <dbReference type="Proteomes" id="UP000247727"/>
    </source>
</evidence>
<sequence length="207" mass="22600">MALTDPTDTPNLPQSASRLFRPRWLTLRVALVPLFLVQAVAALFFVSDIVFSVLGIEVTPINWKLREALEISAALGLVLGLGFGAQALLSARHEAHVATEKLRRASTAFAELLAERFAEWRLTAAEREVALFAIKGLTLAEIAGLRSTSEGTVKAQTASIYRKAGVSTRSQLVSIFIEDLMDEPTSRFTEIRALEAQNPKRVAQGGR</sequence>
<reference evidence="6 7" key="1">
    <citation type="submission" date="2018-06" db="EMBL/GenBank/DDBJ databases">
        <title>Genomic Encyclopedia of Type Strains, Phase III (KMG-III): the genomes of soil and plant-associated and newly described type strains.</title>
        <authorList>
            <person name="Whitman W."/>
        </authorList>
    </citation>
    <scope>NUCLEOTIDE SEQUENCE [LARGE SCALE GENOMIC DNA]</scope>
    <source>
        <strain evidence="6 7">JA737</strain>
    </source>
</reference>
<keyword evidence="4" id="KW-0472">Membrane</keyword>
<dbReference type="PANTHER" id="PTHR44688:SF16">
    <property type="entry name" value="DNA-BINDING TRANSCRIPTIONAL ACTIVATOR DEVR_DOSR"/>
    <property type="match status" value="1"/>
</dbReference>
<name>A0A318U524_9RHOB</name>
<dbReference type="InterPro" id="IPR000792">
    <property type="entry name" value="Tscrpt_reg_LuxR_C"/>
</dbReference>
<keyword evidence="4" id="KW-0812">Transmembrane</keyword>
<dbReference type="Pfam" id="PF00196">
    <property type="entry name" value="GerE"/>
    <property type="match status" value="1"/>
</dbReference>
<dbReference type="InterPro" id="IPR016032">
    <property type="entry name" value="Sig_transdc_resp-reg_C-effctor"/>
</dbReference>
<keyword evidence="1" id="KW-0805">Transcription regulation</keyword>
<feature type="domain" description="HTH luxR-type" evidence="5">
    <location>
        <begin position="115"/>
        <end position="180"/>
    </location>
</feature>
<evidence type="ECO:0000256" key="4">
    <source>
        <dbReference type="SAM" id="Phobius"/>
    </source>
</evidence>
<keyword evidence="4" id="KW-1133">Transmembrane helix</keyword>
<dbReference type="AlphaFoldDB" id="A0A318U524"/>
<dbReference type="InterPro" id="IPR036388">
    <property type="entry name" value="WH-like_DNA-bd_sf"/>
</dbReference>
<protein>
    <submittedName>
        <fullName evidence="6">Regulatory LuxR family protein</fullName>
    </submittedName>
</protein>